<sequence length="176" mass="19322">MWHKYSTDRKSSHERTKCSGDASLHPASLCALASDAAIGKRQGLIMGCFQSADAFGVIATPLKKLELAEMCPWEPRQLPADDNPHPGLTQLQLQTQPSRCQGADEQLLQFGVCKRKPPTPGRARPSASFGLVWQKAQINATIALVWKTMVQSSSLCFRCWSSCYTCTLKTSRRGGP</sequence>
<name>A0A9N7UAT3_PLEPL</name>
<evidence type="ECO:0000313" key="3">
    <source>
        <dbReference type="Proteomes" id="UP001153269"/>
    </source>
</evidence>
<dbReference type="EMBL" id="CADEAL010001011">
    <property type="protein sequence ID" value="CAB1427985.1"/>
    <property type="molecule type" value="Genomic_DNA"/>
</dbReference>
<proteinExistence type="predicted"/>
<reference evidence="2" key="1">
    <citation type="submission" date="2020-03" db="EMBL/GenBank/DDBJ databases">
        <authorList>
            <person name="Weist P."/>
        </authorList>
    </citation>
    <scope>NUCLEOTIDE SEQUENCE</scope>
</reference>
<evidence type="ECO:0000256" key="1">
    <source>
        <dbReference type="SAM" id="MobiDB-lite"/>
    </source>
</evidence>
<comment type="caution">
    <text evidence="2">The sequence shown here is derived from an EMBL/GenBank/DDBJ whole genome shotgun (WGS) entry which is preliminary data.</text>
</comment>
<evidence type="ECO:0000313" key="2">
    <source>
        <dbReference type="EMBL" id="CAB1427985.1"/>
    </source>
</evidence>
<organism evidence="2 3">
    <name type="scientific">Pleuronectes platessa</name>
    <name type="common">European plaice</name>
    <dbReference type="NCBI Taxonomy" id="8262"/>
    <lineage>
        <taxon>Eukaryota</taxon>
        <taxon>Metazoa</taxon>
        <taxon>Chordata</taxon>
        <taxon>Craniata</taxon>
        <taxon>Vertebrata</taxon>
        <taxon>Euteleostomi</taxon>
        <taxon>Actinopterygii</taxon>
        <taxon>Neopterygii</taxon>
        <taxon>Teleostei</taxon>
        <taxon>Neoteleostei</taxon>
        <taxon>Acanthomorphata</taxon>
        <taxon>Carangaria</taxon>
        <taxon>Pleuronectiformes</taxon>
        <taxon>Pleuronectoidei</taxon>
        <taxon>Pleuronectidae</taxon>
        <taxon>Pleuronectes</taxon>
    </lineage>
</organism>
<dbReference type="AlphaFoldDB" id="A0A9N7UAT3"/>
<feature type="compositionally biased region" description="Basic and acidic residues" evidence="1">
    <location>
        <begin position="1"/>
        <end position="18"/>
    </location>
</feature>
<protein>
    <submittedName>
        <fullName evidence="2">Uncharacterized protein</fullName>
    </submittedName>
</protein>
<gene>
    <name evidence="2" type="ORF">PLEPLA_LOCUS15939</name>
</gene>
<feature type="region of interest" description="Disordered" evidence="1">
    <location>
        <begin position="1"/>
        <end position="21"/>
    </location>
</feature>
<keyword evidence="3" id="KW-1185">Reference proteome</keyword>
<dbReference type="Proteomes" id="UP001153269">
    <property type="component" value="Unassembled WGS sequence"/>
</dbReference>
<accession>A0A9N7UAT3</accession>